<reference evidence="15" key="1">
    <citation type="submission" date="2018-06" db="EMBL/GenBank/DDBJ databases">
        <authorList>
            <consortium name="Pathogen Informatics"/>
        </authorList>
    </citation>
    <scope>NUCLEOTIDE SEQUENCE [LARGE SCALE GENOMIC DNA]</scope>
    <source>
        <strain evidence="15">NCTC10132</strain>
    </source>
</reference>
<evidence type="ECO:0000256" key="2">
    <source>
        <dbReference type="ARBA" id="ARBA00022448"/>
    </source>
</evidence>
<evidence type="ECO:0000256" key="9">
    <source>
        <dbReference type="ARBA" id="ARBA00023310"/>
    </source>
</evidence>
<gene>
    <name evidence="14" type="primary">MCYN0311</name>
    <name evidence="12" type="synonym">atpF</name>
    <name evidence="14" type="ORF">NCTC10132_00995</name>
</gene>
<evidence type="ECO:0000256" key="3">
    <source>
        <dbReference type="ARBA" id="ARBA00022547"/>
    </source>
</evidence>
<proteinExistence type="inferred from homology"/>
<evidence type="ECO:0000256" key="13">
    <source>
        <dbReference type="RuleBase" id="RU003848"/>
    </source>
</evidence>
<dbReference type="EMBL" id="LS991951">
    <property type="protein sequence ID" value="SYV97629.1"/>
    <property type="molecule type" value="Genomic_DNA"/>
</dbReference>
<dbReference type="GO" id="GO:0046933">
    <property type="term" value="F:proton-transporting ATP synthase activity, rotational mechanism"/>
    <property type="evidence" value="ECO:0007669"/>
    <property type="project" value="UniProtKB-UniRule"/>
</dbReference>
<evidence type="ECO:0000313" key="15">
    <source>
        <dbReference type="Proteomes" id="UP000257559"/>
    </source>
</evidence>
<dbReference type="HAMAP" id="MF_01398">
    <property type="entry name" value="ATP_synth_b_bprime"/>
    <property type="match status" value="1"/>
</dbReference>
<comment type="similarity">
    <text evidence="1 12 13">Belongs to the ATPase B chain family.</text>
</comment>
<dbReference type="Pfam" id="PF00430">
    <property type="entry name" value="ATP-synt_B"/>
    <property type="match status" value="1"/>
</dbReference>
<dbReference type="AlphaFoldDB" id="A0A3B0PLX8"/>
<dbReference type="KEGG" id="medw:NCTC10132_00995"/>
<keyword evidence="6 12" id="KW-1133">Transmembrane helix</keyword>
<dbReference type="PANTHER" id="PTHR33445:SF2">
    <property type="entry name" value="ATP SYNTHASE SUBUNIT B', CHLOROPLASTIC"/>
    <property type="match status" value="1"/>
</dbReference>
<organism evidence="14 15">
    <name type="scientific">Mycoplasmopsis edwardii</name>
    <dbReference type="NCBI Taxonomy" id="53558"/>
    <lineage>
        <taxon>Bacteria</taxon>
        <taxon>Bacillati</taxon>
        <taxon>Mycoplasmatota</taxon>
        <taxon>Mycoplasmoidales</taxon>
        <taxon>Metamycoplasmataceae</taxon>
        <taxon>Mycoplasmopsis</taxon>
    </lineage>
</organism>
<evidence type="ECO:0000313" key="14">
    <source>
        <dbReference type="EMBL" id="SYV97629.1"/>
    </source>
</evidence>
<evidence type="ECO:0000256" key="10">
    <source>
        <dbReference type="ARBA" id="ARBA00025198"/>
    </source>
</evidence>
<dbReference type="InterPro" id="IPR005864">
    <property type="entry name" value="ATP_synth_F0_bsu_bac"/>
</dbReference>
<evidence type="ECO:0000256" key="8">
    <source>
        <dbReference type="ARBA" id="ARBA00023136"/>
    </source>
</evidence>
<comment type="subunit">
    <text evidence="12">F-type ATPases have 2 components, F(1) - the catalytic core - and F(0) - the membrane proton channel. F(1) has five subunits: alpha(3), beta(3), gamma(1), delta(1), epsilon(1). F(0) has three main subunits: a(1), b(2) and c(10-14). The alpha and beta chains form an alternating ring which encloses part of the gamma chain. F(1) is attached to F(0) by a central stalk formed by the gamma and epsilon chains, while a peripheral stalk is formed by the delta and b chains.</text>
</comment>
<dbReference type="PANTHER" id="PTHR33445">
    <property type="entry name" value="ATP SYNTHASE SUBUNIT B', CHLOROPLASTIC"/>
    <property type="match status" value="1"/>
</dbReference>
<keyword evidence="8 12" id="KW-0472">Membrane</keyword>
<comment type="subcellular location">
    <subcellularLocation>
        <location evidence="12">Cell membrane</location>
        <topology evidence="12">Single-pass membrane protein</topology>
    </subcellularLocation>
    <subcellularLocation>
        <location evidence="11">Endomembrane system</location>
        <topology evidence="11">Single-pass membrane protein</topology>
    </subcellularLocation>
</comment>
<accession>A0A3B0PLX8</accession>
<evidence type="ECO:0000256" key="11">
    <source>
        <dbReference type="ARBA" id="ARBA00037847"/>
    </source>
</evidence>
<comment type="function">
    <text evidence="12">Component of the F(0) channel, it forms part of the peripheral stalk, linking F(1) to F(0).</text>
</comment>
<dbReference type="GO" id="GO:0045259">
    <property type="term" value="C:proton-transporting ATP synthase complex"/>
    <property type="evidence" value="ECO:0007669"/>
    <property type="project" value="UniProtKB-KW"/>
</dbReference>
<evidence type="ECO:0000256" key="7">
    <source>
        <dbReference type="ARBA" id="ARBA00023065"/>
    </source>
</evidence>
<dbReference type="RefSeq" id="WP_223211507.1">
    <property type="nucleotide sequence ID" value="NZ_CP114370.1"/>
</dbReference>
<keyword evidence="9 12" id="KW-0066">ATP synthesis</keyword>
<keyword evidence="15" id="KW-1185">Reference proteome</keyword>
<dbReference type="GO" id="GO:0005886">
    <property type="term" value="C:plasma membrane"/>
    <property type="evidence" value="ECO:0007669"/>
    <property type="project" value="UniProtKB-SubCell"/>
</dbReference>
<dbReference type="CDD" id="cd06503">
    <property type="entry name" value="ATP-synt_Fo_b"/>
    <property type="match status" value="1"/>
</dbReference>
<dbReference type="InterPro" id="IPR002146">
    <property type="entry name" value="ATP_synth_b/b'su_bac/chlpt"/>
</dbReference>
<keyword evidence="7 12" id="KW-0406">Ion transport</keyword>
<keyword evidence="12" id="KW-1003">Cell membrane</keyword>
<keyword evidence="2 12" id="KW-0813">Transport</keyword>
<evidence type="ECO:0000256" key="5">
    <source>
        <dbReference type="ARBA" id="ARBA00022781"/>
    </source>
</evidence>
<dbReference type="GO" id="GO:0046961">
    <property type="term" value="F:proton-transporting ATPase activity, rotational mechanism"/>
    <property type="evidence" value="ECO:0007669"/>
    <property type="project" value="TreeGrafter"/>
</dbReference>
<keyword evidence="5 12" id="KW-0375">Hydrogen ion transport</keyword>
<sequence>MITYLNENTSSSSGISEQFGGRFEELFKGLFPSIPLMIATVIAFIIVFTLLFYFVYKPIKKMMKERHDFVQSNIDDSIKNKEESILRLNDANASLKNAHSQADQIITQAKIKAEKVSEVYVQNAKTESKRLLEETALDIKNQQTQFDFKSKKYVVEIATEMAKKILKREISKETQDELILEYLNSEKSVEEL</sequence>
<evidence type="ECO:0000256" key="12">
    <source>
        <dbReference type="HAMAP-Rule" id="MF_01398"/>
    </source>
</evidence>
<comment type="function">
    <text evidence="10 12">F(1)F(0) ATP synthase produces ATP from ADP in the presence of a proton or sodium gradient. F-type ATPases consist of two structural domains, F(1) containing the extramembraneous catalytic core and F(0) containing the membrane proton channel, linked together by a central stalk and a peripheral stalk. During catalysis, ATP synthesis in the catalytic domain of F(1) is coupled via a rotary mechanism of the central stalk subunits to proton translocation.</text>
</comment>
<keyword evidence="3 12" id="KW-0138">CF(0)</keyword>
<keyword evidence="4 12" id="KW-0812">Transmembrane</keyword>
<feature type="transmembrane region" description="Helical" evidence="12">
    <location>
        <begin position="34"/>
        <end position="56"/>
    </location>
</feature>
<dbReference type="Gene3D" id="1.20.5.620">
    <property type="entry name" value="F1F0 ATP synthase subunit B, membrane domain"/>
    <property type="match status" value="1"/>
</dbReference>
<dbReference type="Proteomes" id="UP000257559">
    <property type="component" value="Chromosome"/>
</dbReference>
<name>A0A3B0PLX8_9BACT</name>
<evidence type="ECO:0000256" key="1">
    <source>
        <dbReference type="ARBA" id="ARBA00005513"/>
    </source>
</evidence>
<dbReference type="InterPro" id="IPR050059">
    <property type="entry name" value="ATP_synthase_B_chain"/>
</dbReference>
<dbReference type="NCBIfam" id="TIGR01144">
    <property type="entry name" value="ATP_synt_b"/>
    <property type="match status" value="1"/>
</dbReference>
<dbReference type="GO" id="GO:0012505">
    <property type="term" value="C:endomembrane system"/>
    <property type="evidence" value="ECO:0007669"/>
    <property type="project" value="UniProtKB-SubCell"/>
</dbReference>
<evidence type="ECO:0000256" key="4">
    <source>
        <dbReference type="ARBA" id="ARBA00022692"/>
    </source>
</evidence>
<protein>
    <recommendedName>
        <fullName evidence="12">ATP synthase subunit b</fullName>
    </recommendedName>
    <alternativeName>
        <fullName evidence="12">ATP synthase F(0) sector subunit b</fullName>
    </alternativeName>
    <alternativeName>
        <fullName evidence="12">ATPase subunit I</fullName>
    </alternativeName>
    <alternativeName>
        <fullName evidence="12">F-type ATPase subunit b</fullName>
        <shortName evidence="12">F-ATPase subunit b</shortName>
    </alternativeName>
</protein>
<evidence type="ECO:0000256" key="6">
    <source>
        <dbReference type="ARBA" id="ARBA00022989"/>
    </source>
</evidence>